<gene>
    <name evidence="3" type="ORF">PS2015_877</name>
</gene>
<feature type="transmembrane region" description="Helical" evidence="1">
    <location>
        <begin position="37"/>
        <end position="57"/>
    </location>
</feature>
<keyword evidence="1" id="KW-0472">Membrane</keyword>
<feature type="domain" description="VTT" evidence="2">
    <location>
        <begin position="21"/>
        <end position="135"/>
    </location>
</feature>
<dbReference type="STRING" id="1249552.PS2015_877"/>
<keyword evidence="1" id="KW-0812">Transmembrane</keyword>
<feature type="transmembrane region" description="Helical" evidence="1">
    <location>
        <begin position="86"/>
        <end position="110"/>
    </location>
</feature>
<evidence type="ECO:0000256" key="1">
    <source>
        <dbReference type="SAM" id="Phobius"/>
    </source>
</evidence>
<dbReference type="InterPro" id="IPR051311">
    <property type="entry name" value="DedA_domain"/>
</dbReference>
<dbReference type="InterPro" id="IPR032816">
    <property type="entry name" value="VTT_dom"/>
</dbReference>
<accession>A0A0S2KB35</accession>
<keyword evidence="1" id="KW-1133">Transmembrane helix</keyword>
<dbReference type="KEGG" id="pspi:PS2015_877"/>
<evidence type="ECO:0000313" key="4">
    <source>
        <dbReference type="Proteomes" id="UP000065641"/>
    </source>
</evidence>
<protein>
    <submittedName>
        <fullName evidence="3">Membrane protein</fullName>
    </submittedName>
</protein>
<feature type="transmembrane region" description="Helical" evidence="1">
    <location>
        <begin position="116"/>
        <end position="136"/>
    </location>
</feature>
<dbReference type="GO" id="GO:0005886">
    <property type="term" value="C:plasma membrane"/>
    <property type="evidence" value="ECO:0007669"/>
    <property type="project" value="UniProtKB-ARBA"/>
</dbReference>
<dbReference type="RefSeq" id="WP_058021078.1">
    <property type="nucleotide sequence ID" value="NZ_CP013189.1"/>
</dbReference>
<dbReference type="Pfam" id="PF09335">
    <property type="entry name" value="VTT_dom"/>
    <property type="match status" value="1"/>
</dbReference>
<organism evidence="3 4">
    <name type="scientific">Pseudohongiella spirulinae</name>
    <dbReference type="NCBI Taxonomy" id="1249552"/>
    <lineage>
        <taxon>Bacteria</taxon>
        <taxon>Pseudomonadati</taxon>
        <taxon>Pseudomonadota</taxon>
        <taxon>Gammaproteobacteria</taxon>
        <taxon>Pseudomonadales</taxon>
        <taxon>Pseudohongiellaceae</taxon>
        <taxon>Pseudohongiella</taxon>
    </lineage>
</organism>
<proteinExistence type="predicted"/>
<dbReference type="PANTHER" id="PTHR42709">
    <property type="entry name" value="ALKALINE PHOSPHATASE LIKE PROTEIN"/>
    <property type="match status" value="1"/>
</dbReference>
<evidence type="ECO:0000259" key="2">
    <source>
        <dbReference type="Pfam" id="PF09335"/>
    </source>
</evidence>
<dbReference type="PANTHER" id="PTHR42709:SF4">
    <property type="entry name" value="INNER MEMBRANE PROTEIN YQAA"/>
    <property type="match status" value="1"/>
</dbReference>
<dbReference type="Proteomes" id="UP000065641">
    <property type="component" value="Chromosome"/>
</dbReference>
<sequence>MSYLILFVVGFLAATLLPASSEVLLLTLYQQGGSAAGLWIVATLGNSLGSCVNWWLGKEIRRFQNRRWFPVSQAQLRKAEQHFARYGSWSLLFAWLPVVGDPLTFMAGILKVRFSLFVTLVVLGKGARYAVILLIAQNIQ</sequence>
<dbReference type="OrthoDB" id="9814483at2"/>
<reference evidence="3 4" key="1">
    <citation type="submission" date="2015-11" db="EMBL/GenBank/DDBJ databases">
        <authorList>
            <person name="Zhang Y."/>
            <person name="Guo Z."/>
        </authorList>
    </citation>
    <scope>NUCLEOTIDE SEQUENCE [LARGE SCALE GENOMIC DNA]</scope>
    <source>
        <strain evidence="3 4">KCTC 32221</strain>
    </source>
</reference>
<evidence type="ECO:0000313" key="3">
    <source>
        <dbReference type="EMBL" id="ALO45548.1"/>
    </source>
</evidence>
<dbReference type="AlphaFoldDB" id="A0A0S2KB35"/>
<dbReference type="EMBL" id="CP013189">
    <property type="protein sequence ID" value="ALO45548.1"/>
    <property type="molecule type" value="Genomic_DNA"/>
</dbReference>
<dbReference type="PATRIC" id="fig|1249552.3.peg.882"/>
<name>A0A0S2KB35_9GAMM</name>
<keyword evidence="4" id="KW-1185">Reference proteome</keyword>